<dbReference type="Pfam" id="PF11563">
    <property type="entry name" value="Protoglobin"/>
    <property type="match status" value="1"/>
</dbReference>
<dbReference type="GO" id="GO:0020037">
    <property type="term" value="F:heme binding"/>
    <property type="evidence" value="ECO:0007669"/>
    <property type="project" value="InterPro"/>
</dbReference>
<name>A0A840N9P2_9BRAD</name>
<dbReference type="GO" id="GO:0019825">
    <property type="term" value="F:oxygen binding"/>
    <property type="evidence" value="ECO:0007669"/>
    <property type="project" value="InterPro"/>
</dbReference>
<evidence type="ECO:0000313" key="2">
    <source>
        <dbReference type="EMBL" id="MBB5055264.1"/>
    </source>
</evidence>
<sequence length="222" mass="25408">MPRTAWETTRARQWSCRANYNDESADYRGWEFDPIERLLLRRCSNAECRGSIAFDLTRRLTANPISIVGAIMEKLITILDIDPEAMRNAEAIWSLVEHRAVDVIGDFYASVRKSDVDLVLSDQTIECLTIEQRMHWNSLFRSRFDQKYFNSASLIGIKHREIGLDAKWYIAGYTKIKIDFSQVVLNAPLSLPVKAGFVSTLDKYVALDMALAVSSYTSWLVD</sequence>
<evidence type="ECO:0000313" key="3">
    <source>
        <dbReference type="Proteomes" id="UP000521227"/>
    </source>
</evidence>
<dbReference type="AlphaFoldDB" id="A0A840N9P2"/>
<gene>
    <name evidence="2" type="ORF">HNQ36_005275</name>
</gene>
<evidence type="ECO:0000259" key="1">
    <source>
        <dbReference type="Pfam" id="PF11563"/>
    </source>
</evidence>
<dbReference type="EMBL" id="JACHIJ010000014">
    <property type="protein sequence ID" value="MBB5055264.1"/>
    <property type="molecule type" value="Genomic_DNA"/>
</dbReference>
<accession>A0A840N9P2</accession>
<dbReference type="InterPro" id="IPR009050">
    <property type="entry name" value="Globin-like_sf"/>
</dbReference>
<reference evidence="2 3" key="1">
    <citation type="submission" date="2020-08" db="EMBL/GenBank/DDBJ databases">
        <title>Genomic Encyclopedia of Type Strains, Phase IV (KMG-IV): sequencing the most valuable type-strain genomes for metagenomic binning, comparative biology and taxonomic classification.</title>
        <authorList>
            <person name="Goeker M."/>
        </authorList>
    </citation>
    <scope>NUCLEOTIDE SEQUENCE [LARGE SCALE GENOMIC DNA]</scope>
    <source>
        <strain evidence="2 3">DSM 17498</strain>
    </source>
</reference>
<dbReference type="Proteomes" id="UP000521227">
    <property type="component" value="Unassembled WGS sequence"/>
</dbReference>
<proteinExistence type="predicted"/>
<dbReference type="InterPro" id="IPR039379">
    <property type="entry name" value="Protoglobin_sensor_dom"/>
</dbReference>
<protein>
    <recommendedName>
        <fullName evidence="1">Globin-sensor domain-containing protein</fullName>
    </recommendedName>
</protein>
<dbReference type="SUPFAM" id="SSF46458">
    <property type="entry name" value="Globin-like"/>
    <property type="match status" value="1"/>
</dbReference>
<dbReference type="RefSeq" id="WP_184090684.1">
    <property type="nucleotide sequence ID" value="NZ_JACHIJ010000014.1"/>
</dbReference>
<dbReference type="CDD" id="cd01068">
    <property type="entry name" value="globin_sensor"/>
    <property type="match status" value="1"/>
</dbReference>
<dbReference type="InterPro" id="IPR044398">
    <property type="entry name" value="Globin-sensor_dom"/>
</dbReference>
<organism evidence="2 3">
    <name type="scientific">Afipia massiliensis</name>
    <dbReference type="NCBI Taxonomy" id="211460"/>
    <lineage>
        <taxon>Bacteria</taxon>
        <taxon>Pseudomonadati</taxon>
        <taxon>Pseudomonadota</taxon>
        <taxon>Alphaproteobacteria</taxon>
        <taxon>Hyphomicrobiales</taxon>
        <taxon>Nitrobacteraceae</taxon>
        <taxon>Afipia</taxon>
    </lineage>
</organism>
<dbReference type="Gene3D" id="1.10.490.10">
    <property type="entry name" value="Globins"/>
    <property type="match status" value="1"/>
</dbReference>
<feature type="domain" description="Globin-sensor" evidence="1">
    <location>
        <begin position="72"/>
        <end position="217"/>
    </location>
</feature>
<comment type="caution">
    <text evidence="2">The sequence shown here is derived from an EMBL/GenBank/DDBJ whole genome shotgun (WGS) entry which is preliminary data.</text>
</comment>
<dbReference type="InterPro" id="IPR012292">
    <property type="entry name" value="Globin/Proto"/>
</dbReference>